<evidence type="ECO:0000313" key="8">
    <source>
        <dbReference type="Proteomes" id="UP000245942"/>
    </source>
</evidence>
<dbReference type="STRING" id="1684307.A0A316U9F0"/>
<comment type="similarity">
    <text evidence="4">Belongs to the dynactin subunits 5/6 family. Dynactin subunit 5 subfamily.</text>
</comment>
<evidence type="ECO:0000256" key="2">
    <source>
        <dbReference type="ARBA" id="ARBA00022490"/>
    </source>
</evidence>
<keyword evidence="8" id="KW-1185">Reference proteome</keyword>
<dbReference type="SUPFAM" id="SSF51161">
    <property type="entry name" value="Trimeric LpxA-like enzymes"/>
    <property type="match status" value="1"/>
</dbReference>
<dbReference type="GeneID" id="37012687"/>
<dbReference type="GO" id="GO:0005869">
    <property type="term" value="C:dynactin complex"/>
    <property type="evidence" value="ECO:0007669"/>
    <property type="project" value="TreeGrafter"/>
</dbReference>
<dbReference type="InterPro" id="IPR011004">
    <property type="entry name" value="Trimer_LpxA-like_sf"/>
</dbReference>
<evidence type="ECO:0000313" key="7">
    <source>
        <dbReference type="EMBL" id="PWN19625.1"/>
    </source>
</evidence>
<keyword evidence="2" id="KW-0963">Cytoplasm</keyword>
<evidence type="ECO:0000256" key="6">
    <source>
        <dbReference type="SAM" id="MobiDB-lite"/>
    </source>
</evidence>
<dbReference type="OrthoDB" id="417208at2759"/>
<evidence type="ECO:0000256" key="4">
    <source>
        <dbReference type="ARBA" id="ARBA00034706"/>
    </source>
</evidence>
<dbReference type="PANTHER" id="PTHR46126:SF1">
    <property type="entry name" value="DYNACTIN SUBUNIT 5"/>
    <property type="match status" value="1"/>
</dbReference>
<gene>
    <name evidence="7" type="ORF">BCV69DRAFT_271504</name>
</gene>
<dbReference type="Gene3D" id="2.160.10.10">
    <property type="entry name" value="Hexapeptide repeat proteins"/>
    <property type="match status" value="1"/>
</dbReference>
<keyword evidence="3" id="KW-0206">Cytoskeleton</keyword>
<dbReference type="Proteomes" id="UP000245942">
    <property type="component" value="Unassembled WGS sequence"/>
</dbReference>
<comment type="subcellular location">
    <subcellularLocation>
        <location evidence="1">Cytoplasm</location>
        <location evidence="1">Cytoskeleton</location>
    </subcellularLocation>
</comment>
<protein>
    <recommendedName>
        <fullName evidence="5">Dynactin subunit 5</fullName>
    </recommendedName>
</protein>
<dbReference type="InterPro" id="IPR047125">
    <property type="entry name" value="DCTN5"/>
</dbReference>
<name>A0A316U9F0_9BASI</name>
<evidence type="ECO:0000256" key="3">
    <source>
        <dbReference type="ARBA" id="ARBA00023212"/>
    </source>
</evidence>
<sequence length="243" mass="25807">MDLTSLNGHIVPYDPAQYLYTTNSHNKVSRQAKIVGSANIMLGGKVIIHPRAVIRGDLARAVRVASSTTAATASVSGGTGEGSGQPESKGVERIVISTGRYCVIGEGVVLRPPWRVYKGVFSYYPSKTGDFVHIGANSVVESQQLGSHIDIGKDCIIGRYVVIKDSVRLLDGSVVPSNATIPSGQIWGGNPARPLAQLPEDWAEMHQERCRDYYSRFRPRAGPTGGATAAASSGAAGSTARRE</sequence>
<reference evidence="7 8" key="1">
    <citation type="journal article" date="2018" name="Mol. Biol. Evol.">
        <title>Broad Genomic Sampling Reveals a Smut Pathogenic Ancestry of the Fungal Clade Ustilaginomycotina.</title>
        <authorList>
            <person name="Kijpornyongpan T."/>
            <person name="Mondo S.J."/>
            <person name="Barry K."/>
            <person name="Sandor L."/>
            <person name="Lee J."/>
            <person name="Lipzen A."/>
            <person name="Pangilinan J."/>
            <person name="LaButti K."/>
            <person name="Hainaut M."/>
            <person name="Henrissat B."/>
            <person name="Grigoriev I.V."/>
            <person name="Spatafora J.W."/>
            <person name="Aime M.C."/>
        </authorList>
    </citation>
    <scope>NUCLEOTIDE SEQUENCE [LARGE SCALE GENOMIC DNA]</scope>
    <source>
        <strain evidence="7 8">MCA 4718</strain>
    </source>
</reference>
<feature type="region of interest" description="Disordered" evidence="6">
    <location>
        <begin position="221"/>
        <end position="243"/>
    </location>
</feature>
<proteinExistence type="inferred from homology"/>
<dbReference type="Pfam" id="PF21711">
    <property type="entry name" value="DCTN5"/>
    <property type="match status" value="1"/>
</dbReference>
<dbReference type="RefSeq" id="XP_025346785.1">
    <property type="nucleotide sequence ID" value="XM_025490953.1"/>
</dbReference>
<dbReference type="CDD" id="cd03359">
    <property type="entry name" value="LbH_Dynactin_5"/>
    <property type="match status" value="1"/>
</dbReference>
<dbReference type="PANTHER" id="PTHR46126">
    <property type="entry name" value="DYNACTIN SUBUNIT 5"/>
    <property type="match status" value="1"/>
</dbReference>
<evidence type="ECO:0000256" key="1">
    <source>
        <dbReference type="ARBA" id="ARBA00004245"/>
    </source>
</evidence>
<accession>A0A316U9F0</accession>
<dbReference type="EMBL" id="KZ819330">
    <property type="protein sequence ID" value="PWN19625.1"/>
    <property type="molecule type" value="Genomic_DNA"/>
</dbReference>
<evidence type="ECO:0000256" key="5">
    <source>
        <dbReference type="ARBA" id="ARBA00034865"/>
    </source>
</evidence>
<organism evidence="7 8">
    <name type="scientific">Pseudomicrostroma glucosiphilum</name>
    <dbReference type="NCBI Taxonomy" id="1684307"/>
    <lineage>
        <taxon>Eukaryota</taxon>
        <taxon>Fungi</taxon>
        <taxon>Dikarya</taxon>
        <taxon>Basidiomycota</taxon>
        <taxon>Ustilaginomycotina</taxon>
        <taxon>Exobasidiomycetes</taxon>
        <taxon>Microstromatales</taxon>
        <taxon>Microstromatales incertae sedis</taxon>
        <taxon>Pseudomicrostroma</taxon>
    </lineage>
</organism>
<dbReference type="AlphaFoldDB" id="A0A316U9F0"/>